<keyword evidence="2" id="KW-1185">Reference proteome</keyword>
<protein>
    <submittedName>
        <fullName evidence="3">Uncharacterized protein</fullName>
    </submittedName>
</protein>
<feature type="region of interest" description="Disordered" evidence="1">
    <location>
        <begin position="78"/>
        <end position="133"/>
    </location>
</feature>
<dbReference type="Proteomes" id="UP000887572">
    <property type="component" value="Unplaced"/>
</dbReference>
<name>A0A914GRG6_GLORO</name>
<proteinExistence type="predicted"/>
<feature type="compositionally biased region" description="Acidic residues" evidence="1">
    <location>
        <begin position="93"/>
        <end position="108"/>
    </location>
</feature>
<feature type="compositionally biased region" description="Polar residues" evidence="1">
    <location>
        <begin position="31"/>
        <end position="42"/>
    </location>
</feature>
<dbReference type="WBParaSite" id="Gr19_v10_g1062.t1">
    <property type="protein sequence ID" value="Gr19_v10_g1062.t1"/>
    <property type="gene ID" value="Gr19_v10_g1062"/>
</dbReference>
<dbReference type="AlphaFoldDB" id="A0A914GRG6"/>
<accession>A0A914GRG6</accession>
<organism evidence="2 3">
    <name type="scientific">Globodera rostochiensis</name>
    <name type="common">Golden nematode worm</name>
    <name type="synonym">Heterodera rostochiensis</name>
    <dbReference type="NCBI Taxonomy" id="31243"/>
    <lineage>
        <taxon>Eukaryota</taxon>
        <taxon>Metazoa</taxon>
        <taxon>Ecdysozoa</taxon>
        <taxon>Nematoda</taxon>
        <taxon>Chromadorea</taxon>
        <taxon>Rhabditida</taxon>
        <taxon>Tylenchina</taxon>
        <taxon>Tylenchomorpha</taxon>
        <taxon>Tylenchoidea</taxon>
        <taxon>Heteroderidae</taxon>
        <taxon>Heteroderinae</taxon>
        <taxon>Globodera</taxon>
    </lineage>
</organism>
<evidence type="ECO:0000256" key="1">
    <source>
        <dbReference type="SAM" id="MobiDB-lite"/>
    </source>
</evidence>
<feature type="region of interest" description="Disordered" evidence="1">
    <location>
        <begin position="22"/>
        <end position="45"/>
    </location>
</feature>
<feature type="compositionally biased region" description="Basic and acidic residues" evidence="1">
    <location>
        <begin position="120"/>
        <end position="133"/>
    </location>
</feature>
<sequence length="133" mass="13981">MGNRGPVVAAFTPAQMMQGAHFGSSFYHPSGQPSSANDTPPQSHRVPTIAASLSFALGAASSSNAVHTTRTSTVAEVEEGIHRGNIKSPGGGGDEEDDMDEFDEEAMDDYGRGGGARPTADLRRNFDDNIGHY</sequence>
<reference evidence="3" key="1">
    <citation type="submission" date="2022-11" db="UniProtKB">
        <authorList>
            <consortium name="WormBaseParasite"/>
        </authorList>
    </citation>
    <scope>IDENTIFICATION</scope>
</reference>
<evidence type="ECO:0000313" key="2">
    <source>
        <dbReference type="Proteomes" id="UP000887572"/>
    </source>
</evidence>
<evidence type="ECO:0000313" key="3">
    <source>
        <dbReference type="WBParaSite" id="Gr19_v10_g1062.t1"/>
    </source>
</evidence>